<evidence type="ECO:0000256" key="1">
    <source>
        <dbReference type="ARBA" id="ARBA00002151"/>
    </source>
</evidence>
<dbReference type="Gene3D" id="3.40.140.10">
    <property type="entry name" value="Cytidine Deaminase, domain 2"/>
    <property type="match status" value="1"/>
</dbReference>
<feature type="binding site" evidence="16">
    <location>
        <position position="206"/>
    </location>
    <ligand>
        <name>substrate</name>
    </ligand>
</feature>
<evidence type="ECO:0000256" key="14">
    <source>
        <dbReference type="PIRNR" id="PIRNR006769"/>
    </source>
</evidence>
<dbReference type="InterPro" id="IPR002125">
    <property type="entry name" value="CMP_dCMP_dom"/>
</dbReference>
<feature type="binding site" evidence="16">
    <location>
        <position position="202"/>
    </location>
    <ligand>
        <name>NADP(+)</name>
        <dbReference type="ChEBI" id="CHEBI:58349"/>
    </ligand>
</feature>
<dbReference type="GO" id="GO:0009231">
    <property type="term" value="P:riboflavin biosynthetic process"/>
    <property type="evidence" value="ECO:0007669"/>
    <property type="project" value="UniProtKB-KW"/>
</dbReference>
<dbReference type="EC" id="3.5.4.26" evidence="14"/>
<feature type="binding site" evidence="16">
    <location>
        <position position="269"/>
    </location>
    <ligand>
        <name>substrate</name>
    </ligand>
</feature>
<feature type="binding site" evidence="16">
    <location>
        <begin position="271"/>
        <end position="277"/>
    </location>
    <ligand>
        <name>NADP(+)</name>
        <dbReference type="ChEBI" id="CHEBI:58349"/>
    </ligand>
</feature>
<evidence type="ECO:0000256" key="16">
    <source>
        <dbReference type="PIRSR" id="PIRSR006769-2"/>
    </source>
</evidence>
<dbReference type="InterPro" id="IPR024072">
    <property type="entry name" value="DHFR-like_dom_sf"/>
</dbReference>
<reference evidence="19" key="1">
    <citation type="journal article" date="2021" name="PeerJ">
        <title>Extensive microbial diversity within the chicken gut microbiome revealed by metagenomics and culture.</title>
        <authorList>
            <person name="Gilroy R."/>
            <person name="Ravi A."/>
            <person name="Getino M."/>
            <person name="Pursley I."/>
            <person name="Horton D.L."/>
            <person name="Alikhan N.F."/>
            <person name="Baker D."/>
            <person name="Gharbi K."/>
            <person name="Hall N."/>
            <person name="Watson M."/>
            <person name="Adriaenssens E.M."/>
            <person name="Foster-Nyarko E."/>
            <person name="Jarju S."/>
            <person name="Secka A."/>
            <person name="Antonio M."/>
            <person name="Oren A."/>
            <person name="Chaudhuri R.R."/>
            <person name="La Ragione R."/>
            <person name="Hildebrand F."/>
            <person name="Pallen M.J."/>
        </authorList>
    </citation>
    <scope>NUCLEOTIDE SEQUENCE</scope>
    <source>
        <strain evidence="19">ChiGjej1B1-98</strain>
    </source>
</reference>
<comment type="function">
    <text evidence="1 14">Converts 2,5-diamino-6-(ribosylamino)-4(3h)-pyrimidinone 5'-phosphate into 5-amino-6-(ribosylamino)-2,4(1h,3h)-pyrimidinedione 5'-phosphate.</text>
</comment>
<dbReference type="Gene3D" id="3.40.430.10">
    <property type="entry name" value="Dihydrofolate Reductase, subunit A"/>
    <property type="match status" value="1"/>
</dbReference>
<dbReference type="GO" id="GO:0008835">
    <property type="term" value="F:diaminohydroxyphosphoribosylaminopyrimidine deaminase activity"/>
    <property type="evidence" value="ECO:0007669"/>
    <property type="project" value="UniProtKB-EC"/>
</dbReference>
<keyword evidence="11" id="KW-0511">Multifunctional enzyme</keyword>
<keyword evidence="9 14" id="KW-0521">NADP</keyword>
<evidence type="ECO:0000256" key="8">
    <source>
        <dbReference type="ARBA" id="ARBA00022833"/>
    </source>
</evidence>
<evidence type="ECO:0000313" key="20">
    <source>
        <dbReference type="Proteomes" id="UP000824005"/>
    </source>
</evidence>
<feature type="binding site" evidence="16">
    <location>
        <position position="170"/>
    </location>
    <ligand>
        <name>substrate</name>
    </ligand>
</feature>
<feature type="binding site" evidence="17">
    <location>
        <position position="88"/>
    </location>
    <ligand>
        <name>Zn(2+)</name>
        <dbReference type="ChEBI" id="CHEBI:29105"/>
        <note>catalytic</note>
    </ligand>
</feature>
<dbReference type="PIRSF" id="PIRSF006769">
    <property type="entry name" value="RibD"/>
    <property type="match status" value="1"/>
</dbReference>
<keyword evidence="14 19" id="KW-0378">Hydrolase</keyword>
<dbReference type="InterPro" id="IPR016193">
    <property type="entry name" value="Cytidine_deaminase-like"/>
</dbReference>
<accession>A0A9D1YVT9</accession>
<dbReference type="GO" id="GO:0008270">
    <property type="term" value="F:zinc ion binding"/>
    <property type="evidence" value="ECO:0007669"/>
    <property type="project" value="InterPro"/>
</dbReference>
<dbReference type="Proteomes" id="UP000824005">
    <property type="component" value="Unassembled WGS sequence"/>
</dbReference>
<evidence type="ECO:0000256" key="5">
    <source>
        <dbReference type="ARBA" id="ARBA00007417"/>
    </source>
</evidence>
<comment type="pathway">
    <text evidence="2 14">Cofactor biosynthesis; riboflavin biosynthesis; 5-amino-6-(D-ribitylamino)uracil from GTP: step 2/4.</text>
</comment>
<keyword evidence="6 14" id="KW-0686">Riboflavin biosynthesis</keyword>
<keyword evidence="7 14" id="KW-0479">Metal-binding</keyword>
<comment type="caution">
    <text evidence="19">The sequence shown here is derived from an EMBL/GenBank/DDBJ whole genome shotgun (WGS) entry which is preliminary data.</text>
</comment>
<comment type="catalytic activity">
    <reaction evidence="13 14">
        <text>2,5-diamino-6-hydroxy-4-(5-phosphoribosylamino)-pyrimidine + H2O + H(+) = 5-amino-6-(5-phospho-D-ribosylamino)uracil + NH4(+)</text>
        <dbReference type="Rhea" id="RHEA:21868"/>
        <dbReference type="ChEBI" id="CHEBI:15377"/>
        <dbReference type="ChEBI" id="CHEBI:15378"/>
        <dbReference type="ChEBI" id="CHEBI:28938"/>
        <dbReference type="ChEBI" id="CHEBI:58453"/>
        <dbReference type="ChEBI" id="CHEBI:58614"/>
        <dbReference type="EC" id="3.5.4.26"/>
    </reaction>
</comment>
<dbReference type="PANTHER" id="PTHR38011:SF7">
    <property type="entry name" value="2,5-DIAMINO-6-RIBOSYLAMINO-4(3H)-PYRIMIDINONE 5'-PHOSPHATE REDUCTASE"/>
    <property type="match status" value="1"/>
</dbReference>
<evidence type="ECO:0000256" key="12">
    <source>
        <dbReference type="ARBA" id="ARBA00049861"/>
    </source>
</evidence>
<evidence type="ECO:0000256" key="10">
    <source>
        <dbReference type="ARBA" id="ARBA00023002"/>
    </source>
</evidence>
<dbReference type="InterPro" id="IPR004794">
    <property type="entry name" value="Eubact_RibD"/>
</dbReference>
<dbReference type="EMBL" id="DXDC01000319">
    <property type="protein sequence ID" value="HIY66697.1"/>
    <property type="molecule type" value="Genomic_DNA"/>
</dbReference>
<dbReference type="InterPro" id="IPR050765">
    <property type="entry name" value="Riboflavin_Biosynth_HTPR"/>
</dbReference>
<feature type="binding site" evidence="16">
    <location>
        <position position="156"/>
    </location>
    <ligand>
        <name>NADP(+)</name>
        <dbReference type="ChEBI" id="CHEBI:58349"/>
    </ligand>
</feature>
<keyword evidence="8 14" id="KW-0862">Zinc</keyword>
<comment type="pathway">
    <text evidence="3 14">Cofactor biosynthesis; riboflavin biosynthesis; 5-amino-6-(D-ribitylamino)uracil from GTP: step 3/4.</text>
</comment>
<evidence type="ECO:0000256" key="4">
    <source>
        <dbReference type="ARBA" id="ARBA00005259"/>
    </source>
</evidence>
<dbReference type="EC" id="1.1.1.193" evidence="14"/>
<proteinExistence type="inferred from homology"/>
<dbReference type="Pfam" id="PF00383">
    <property type="entry name" value="dCMP_cyt_deam_1"/>
    <property type="match status" value="1"/>
</dbReference>
<evidence type="ECO:0000256" key="7">
    <source>
        <dbReference type="ARBA" id="ARBA00022723"/>
    </source>
</evidence>
<comment type="similarity">
    <text evidence="4 14">In the N-terminal section; belongs to the cytidine and deoxycytidylate deaminase family.</text>
</comment>
<evidence type="ECO:0000256" key="15">
    <source>
        <dbReference type="PIRSR" id="PIRSR006769-1"/>
    </source>
</evidence>
<dbReference type="PROSITE" id="PS00903">
    <property type="entry name" value="CYT_DCMP_DEAMINASES_1"/>
    <property type="match status" value="1"/>
</dbReference>
<dbReference type="CDD" id="cd01284">
    <property type="entry name" value="Riboflavin_deaminase-reductase"/>
    <property type="match status" value="1"/>
</dbReference>
<dbReference type="Pfam" id="PF01872">
    <property type="entry name" value="RibD_C"/>
    <property type="match status" value="1"/>
</dbReference>
<sequence length="341" mass="35713">MHITAAEQSAMTDAFDLALRGPRGINPQVGAVILSSEGKVLATGWHRGAGTPHAEIDALSRVAARDARGATAVVTLEPCSHTGRTAPCTAALIDAGIARVVYAQSDPGIDSGGGAELLRAAGIDIVRTDSEEGRALISDWLFVQQHGRPRVTVKWAQSLDARGAASDGTSQWITGTAARAHVHEQRAQHGAIAVGTGTIVADDPLLTARPPGVDIRDGEQPIPVVFGTRDVPATARVRQHPRELLTFAGPIAPALQDLAARGVQRLYVEGGPRLASAFVRQGLADVIHAYIAPTLIGGPFTSTGDLGVATIDEQHRLSVDELTRLGDDILIIASPTDRKDT</sequence>
<evidence type="ECO:0000259" key="18">
    <source>
        <dbReference type="PROSITE" id="PS51747"/>
    </source>
</evidence>
<evidence type="ECO:0000256" key="17">
    <source>
        <dbReference type="PIRSR" id="PIRSR006769-3"/>
    </source>
</evidence>
<evidence type="ECO:0000256" key="3">
    <source>
        <dbReference type="ARBA" id="ARBA00004910"/>
    </source>
</evidence>
<feature type="binding site" evidence="16">
    <location>
        <position position="172"/>
    </location>
    <ligand>
        <name>NADP(+)</name>
        <dbReference type="ChEBI" id="CHEBI:58349"/>
    </ligand>
</feature>
<dbReference type="InterPro" id="IPR016192">
    <property type="entry name" value="APOBEC/CMP_deaminase_Zn-bd"/>
</dbReference>
<protein>
    <recommendedName>
        <fullName evidence="14">Riboflavin biosynthesis protein RibD</fullName>
    </recommendedName>
    <domain>
        <recommendedName>
            <fullName evidence="14">Diaminohydroxyphosphoribosylaminopyrimidine deaminase</fullName>
            <shortName evidence="14">DRAP deaminase</shortName>
            <ecNumber evidence="14">3.5.4.26</ecNumber>
        </recommendedName>
        <alternativeName>
            <fullName evidence="14">Riboflavin-specific deaminase</fullName>
        </alternativeName>
    </domain>
    <domain>
        <recommendedName>
            <fullName evidence="14">5-amino-6-(5-phosphoribosylamino)uracil reductase</fullName>
            <ecNumber evidence="14">1.1.1.193</ecNumber>
        </recommendedName>
        <alternativeName>
            <fullName evidence="14">HTP reductase</fullName>
        </alternativeName>
    </domain>
</protein>
<evidence type="ECO:0000313" key="19">
    <source>
        <dbReference type="EMBL" id="HIY66697.1"/>
    </source>
</evidence>
<evidence type="ECO:0000256" key="9">
    <source>
        <dbReference type="ARBA" id="ARBA00022857"/>
    </source>
</evidence>
<reference evidence="19" key="2">
    <citation type="submission" date="2021-04" db="EMBL/GenBank/DDBJ databases">
        <authorList>
            <person name="Gilroy R."/>
        </authorList>
    </citation>
    <scope>NUCLEOTIDE SEQUENCE</scope>
    <source>
        <strain evidence="19">ChiGjej1B1-98</strain>
    </source>
</reference>
<dbReference type="GO" id="GO:0008703">
    <property type="term" value="F:5-amino-6-(5-phosphoribosylamino)uracil reductase activity"/>
    <property type="evidence" value="ECO:0007669"/>
    <property type="project" value="UniProtKB-EC"/>
</dbReference>
<feature type="binding site" evidence="16">
    <location>
        <position position="186"/>
    </location>
    <ligand>
        <name>substrate</name>
    </ligand>
</feature>
<gene>
    <name evidence="19" type="primary">ribD</name>
    <name evidence="19" type="ORF">H9830_10530</name>
</gene>
<organism evidence="19 20">
    <name type="scientific">Candidatus Agrococcus pullicola</name>
    <dbReference type="NCBI Taxonomy" id="2838429"/>
    <lineage>
        <taxon>Bacteria</taxon>
        <taxon>Bacillati</taxon>
        <taxon>Actinomycetota</taxon>
        <taxon>Actinomycetes</taxon>
        <taxon>Micrococcales</taxon>
        <taxon>Microbacteriaceae</taxon>
        <taxon>Agrococcus</taxon>
    </lineage>
</organism>
<feature type="binding site" evidence="17">
    <location>
        <position position="53"/>
    </location>
    <ligand>
        <name>Zn(2+)</name>
        <dbReference type="ChEBI" id="CHEBI:29105"/>
        <note>catalytic</note>
    </ligand>
</feature>
<dbReference type="InterPro" id="IPR002734">
    <property type="entry name" value="RibDG_C"/>
</dbReference>
<feature type="active site" description="Proton donor" evidence="15">
    <location>
        <position position="55"/>
    </location>
</feature>
<feature type="domain" description="CMP/dCMP-type deaminase" evidence="18">
    <location>
        <begin position="5"/>
        <end position="125"/>
    </location>
</feature>
<dbReference type="PROSITE" id="PS51747">
    <property type="entry name" value="CYT_DCMP_DEAMINASES_2"/>
    <property type="match status" value="1"/>
</dbReference>
<evidence type="ECO:0000256" key="2">
    <source>
        <dbReference type="ARBA" id="ARBA00004882"/>
    </source>
</evidence>
<keyword evidence="10 14" id="KW-0560">Oxidoreductase</keyword>
<feature type="binding site" evidence="16">
    <location>
        <position position="209"/>
    </location>
    <ligand>
        <name>substrate</name>
    </ligand>
</feature>
<dbReference type="SUPFAM" id="SSF53597">
    <property type="entry name" value="Dihydrofolate reductase-like"/>
    <property type="match status" value="1"/>
</dbReference>
<comment type="cofactor">
    <cofactor evidence="14 17">
        <name>Zn(2+)</name>
        <dbReference type="ChEBI" id="CHEBI:29105"/>
    </cofactor>
    <text evidence="14 17">Binds 1 zinc ion.</text>
</comment>
<feature type="binding site" evidence="16">
    <location>
        <position position="198"/>
    </location>
    <ligand>
        <name>NADP(+)</name>
        <dbReference type="ChEBI" id="CHEBI:58349"/>
    </ligand>
</feature>
<name>A0A9D1YVT9_9MICO</name>
<evidence type="ECO:0000256" key="6">
    <source>
        <dbReference type="ARBA" id="ARBA00022619"/>
    </source>
</evidence>
<comment type="similarity">
    <text evidence="5 14">In the C-terminal section; belongs to the HTP reductase family.</text>
</comment>
<dbReference type="AlphaFoldDB" id="A0A9D1YVT9"/>
<dbReference type="NCBIfam" id="TIGR00326">
    <property type="entry name" value="eubact_ribD"/>
    <property type="match status" value="1"/>
</dbReference>
<feature type="binding site" evidence="17">
    <location>
        <position position="79"/>
    </location>
    <ligand>
        <name>Zn(2+)</name>
        <dbReference type="ChEBI" id="CHEBI:29105"/>
        <note>catalytic</note>
    </ligand>
</feature>
<comment type="catalytic activity">
    <reaction evidence="12 14">
        <text>5-amino-6-(5-phospho-D-ribitylamino)uracil + NADP(+) = 5-amino-6-(5-phospho-D-ribosylamino)uracil + NADPH + H(+)</text>
        <dbReference type="Rhea" id="RHEA:17845"/>
        <dbReference type="ChEBI" id="CHEBI:15378"/>
        <dbReference type="ChEBI" id="CHEBI:57783"/>
        <dbReference type="ChEBI" id="CHEBI:58349"/>
        <dbReference type="ChEBI" id="CHEBI:58421"/>
        <dbReference type="ChEBI" id="CHEBI:58453"/>
        <dbReference type="EC" id="1.1.1.193"/>
    </reaction>
</comment>
<dbReference type="SUPFAM" id="SSF53927">
    <property type="entry name" value="Cytidine deaminase-like"/>
    <property type="match status" value="1"/>
</dbReference>
<dbReference type="PANTHER" id="PTHR38011">
    <property type="entry name" value="DIHYDROFOLATE REDUCTASE FAMILY PROTEIN (AFU_ORTHOLOGUE AFUA_8G06820)"/>
    <property type="match status" value="1"/>
</dbReference>
<evidence type="ECO:0000256" key="11">
    <source>
        <dbReference type="ARBA" id="ARBA00023268"/>
    </source>
</evidence>
<evidence type="ECO:0000256" key="13">
    <source>
        <dbReference type="ARBA" id="ARBA00049886"/>
    </source>
</evidence>
<feature type="binding site" evidence="16">
    <location>
        <position position="228"/>
    </location>
    <ligand>
        <name>NADP(+)</name>
        <dbReference type="ChEBI" id="CHEBI:58349"/>
    </ligand>
</feature>